<dbReference type="GO" id="GO:0046474">
    <property type="term" value="P:glycerophospholipid biosynthetic process"/>
    <property type="evidence" value="ECO:0007669"/>
    <property type="project" value="TreeGrafter"/>
</dbReference>
<keyword evidence="8 16" id="KW-0812">Transmembrane</keyword>
<dbReference type="PROSITE" id="PS00379">
    <property type="entry name" value="CDP_ALCOHOL_P_TRANSF"/>
    <property type="match status" value="1"/>
</dbReference>
<comment type="subcellular location">
    <subcellularLocation>
        <location evidence="1">Membrane</location>
        <topology evidence="1">Multi-pass membrane protein</topology>
    </subcellularLocation>
</comment>
<dbReference type="InterPro" id="IPR000462">
    <property type="entry name" value="CDP-OH_P_trans"/>
</dbReference>
<keyword evidence="12" id="KW-0594">Phospholipid biosynthesis</keyword>
<dbReference type="GO" id="GO:0008444">
    <property type="term" value="F:CDP-diacylglycerol-glycerol-3-phosphate 3-phosphatidyltransferase activity"/>
    <property type="evidence" value="ECO:0007669"/>
    <property type="project" value="UniProtKB-EC"/>
</dbReference>
<name>A0A1G8VYE7_9PSED</name>
<keyword evidence="9 16" id="KW-1133">Transmembrane helix</keyword>
<keyword evidence="13" id="KW-1208">Phospholipid metabolism</keyword>
<evidence type="ECO:0000256" key="16">
    <source>
        <dbReference type="SAM" id="Phobius"/>
    </source>
</evidence>
<keyword evidence="10" id="KW-0443">Lipid metabolism</keyword>
<dbReference type="Proteomes" id="UP000198706">
    <property type="component" value="Unassembled WGS sequence"/>
</dbReference>
<dbReference type="InterPro" id="IPR048254">
    <property type="entry name" value="CDP_ALCOHOL_P_TRANSF_CS"/>
</dbReference>
<evidence type="ECO:0000256" key="9">
    <source>
        <dbReference type="ARBA" id="ARBA00022989"/>
    </source>
</evidence>
<evidence type="ECO:0000256" key="3">
    <source>
        <dbReference type="ARBA" id="ARBA00010441"/>
    </source>
</evidence>
<dbReference type="InterPro" id="IPR050324">
    <property type="entry name" value="CDP-alcohol_PTase-I"/>
</dbReference>
<keyword evidence="6" id="KW-0444">Lipid biosynthesis</keyword>
<evidence type="ECO:0000256" key="1">
    <source>
        <dbReference type="ARBA" id="ARBA00004141"/>
    </source>
</evidence>
<dbReference type="PIRSF" id="PIRSF000847">
    <property type="entry name" value="Phos_ph_gly_syn"/>
    <property type="match status" value="1"/>
</dbReference>
<protein>
    <recommendedName>
        <fullName evidence="5">CDP-diacylglycerol--glycerol-3-phosphate 3-phosphatidyltransferase</fullName>
        <ecNumber evidence="4">2.7.8.5</ecNumber>
    </recommendedName>
</protein>
<dbReference type="InterPro" id="IPR043130">
    <property type="entry name" value="CDP-OH_PTrfase_TM_dom"/>
</dbReference>
<accession>A0A1G8VYE7</accession>
<evidence type="ECO:0000256" key="7">
    <source>
        <dbReference type="ARBA" id="ARBA00022679"/>
    </source>
</evidence>
<dbReference type="AlphaFoldDB" id="A0A1G8VYE7"/>
<comment type="similarity">
    <text evidence="3 15">Belongs to the CDP-alcohol phosphatidyltransferase class-I family.</text>
</comment>
<dbReference type="RefSeq" id="WP_084334669.1">
    <property type="nucleotide sequence ID" value="NZ_FNFD01000002.1"/>
</dbReference>
<feature type="transmembrane region" description="Helical" evidence="16">
    <location>
        <begin position="152"/>
        <end position="172"/>
    </location>
</feature>
<feature type="transmembrane region" description="Helical" evidence="16">
    <location>
        <begin position="125"/>
        <end position="146"/>
    </location>
</feature>
<evidence type="ECO:0000256" key="4">
    <source>
        <dbReference type="ARBA" id="ARBA00013170"/>
    </source>
</evidence>
<comment type="catalytic activity">
    <reaction evidence="14">
        <text>a CDP-1,2-diacyl-sn-glycerol + sn-glycerol 3-phosphate = a 1,2-diacyl-sn-glycero-3-phospho-(1'-sn-glycero-3'-phosphate) + CMP + H(+)</text>
        <dbReference type="Rhea" id="RHEA:12593"/>
        <dbReference type="ChEBI" id="CHEBI:15378"/>
        <dbReference type="ChEBI" id="CHEBI:57597"/>
        <dbReference type="ChEBI" id="CHEBI:58332"/>
        <dbReference type="ChEBI" id="CHEBI:60110"/>
        <dbReference type="ChEBI" id="CHEBI:60377"/>
        <dbReference type="EC" id="2.7.8.5"/>
    </reaction>
</comment>
<dbReference type="Pfam" id="PF01066">
    <property type="entry name" value="CDP-OH_P_transf"/>
    <property type="match status" value="1"/>
</dbReference>
<dbReference type="STRING" id="137658.SAMN05216186_102404"/>
<dbReference type="Gene3D" id="1.20.120.1760">
    <property type="match status" value="1"/>
</dbReference>
<evidence type="ECO:0000256" key="8">
    <source>
        <dbReference type="ARBA" id="ARBA00022692"/>
    </source>
</evidence>
<keyword evidence="18" id="KW-1185">Reference proteome</keyword>
<evidence type="ECO:0000256" key="5">
    <source>
        <dbReference type="ARBA" id="ARBA00014944"/>
    </source>
</evidence>
<feature type="transmembrane region" description="Helical" evidence="16">
    <location>
        <begin position="7"/>
        <end position="25"/>
    </location>
</feature>
<reference evidence="17 18" key="1">
    <citation type="submission" date="2016-10" db="EMBL/GenBank/DDBJ databases">
        <authorList>
            <person name="de Groot N.N."/>
        </authorList>
    </citation>
    <scope>NUCLEOTIDE SEQUENCE [LARGE SCALE GENOMIC DNA]</scope>
    <source>
        <strain evidence="17 18">JCM 21544</strain>
    </source>
</reference>
<feature type="transmembrane region" description="Helical" evidence="16">
    <location>
        <begin position="69"/>
        <end position="88"/>
    </location>
</feature>
<evidence type="ECO:0000256" key="11">
    <source>
        <dbReference type="ARBA" id="ARBA00023136"/>
    </source>
</evidence>
<sequence length="184" mass="20334">MRQLPNLLTTLRLLLTVPIALLLLAERYGQALSLFAVAGFSDALDGFLARRFGWTSRIGSMLDPIADKLLLVTSYLCLSITQIFPWWLAAVVLLRDAVIVGGATLYRLLVGPFEFRPTWLGKLSTLLQIVLVLVVLLELSLLPAFAPLRWPLIILALAVSLASGLHYVWVWACKFHSARNGPLA</sequence>
<keyword evidence="11 16" id="KW-0472">Membrane</keyword>
<proteinExistence type="inferred from homology"/>
<dbReference type="InterPro" id="IPR004570">
    <property type="entry name" value="Phosphatidylglycerol_P_synth"/>
</dbReference>
<evidence type="ECO:0000256" key="2">
    <source>
        <dbReference type="ARBA" id="ARBA00005042"/>
    </source>
</evidence>
<dbReference type="PANTHER" id="PTHR14269">
    <property type="entry name" value="CDP-DIACYLGLYCEROL--GLYCEROL-3-PHOSPHATE 3-PHOSPHATIDYLTRANSFERASE-RELATED"/>
    <property type="match status" value="1"/>
</dbReference>
<keyword evidence="7 15" id="KW-0808">Transferase</keyword>
<evidence type="ECO:0000256" key="12">
    <source>
        <dbReference type="ARBA" id="ARBA00023209"/>
    </source>
</evidence>
<evidence type="ECO:0000256" key="10">
    <source>
        <dbReference type="ARBA" id="ARBA00023098"/>
    </source>
</evidence>
<evidence type="ECO:0000256" key="15">
    <source>
        <dbReference type="RuleBase" id="RU003750"/>
    </source>
</evidence>
<dbReference type="PANTHER" id="PTHR14269:SF11">
    <property type="entry name" value="CDP-DIACYLGLYCEROL--GLYCEROL-3-PHOSPHATE 3-PHOSPHATIDYLTRANSFERASE"/>
    <property type="match status" value="1"/>
</dbReference>
<dbReference type="GO" id="GO:0016020">
    <property type="term" value="C:membrane"/>
    <property type="evidence" value="ECO:0007669"/>
    <property type="project" value="UniProtKB-SubCell"/>
</dbReference>
<evidence type="ECO:0000256" key="6">
    <source>
        <dbReference type="ARBA" id="ARBA00022516"/>
    </source>
</evidence>
<evidence type="ECO:0000313" key="18">
    <source>
        <dbReference type="Proteomes" id="UP000198706"/>
    </source>
</evidence>
<comment type="pathway">
    <text evidence="2">Phospholipid metabolism; phosphatidylglycerol biosynthesis; phosphatidylglycerol from CDP-diacylglycerol: step 1/2.</text>
</comment>
<evidence type="ECO:0000313" key="17">
    <source>
        <dbReference type="EMBL" id="SDJ71121.1"/>
    </source>
</evidence>
<gene>
    <name evidence="17" type="ORF">SAMN05216186_102404</name>
</gene>
<evidence type="ECO:0000256" key="13">
    <source>
        <dbReference type="ARBA" id="ARBA00023264"/>
    </source>
</evidence>
<dbReference type="EC" id="2.7.8.5" evidence="4"/>
<dbReference type="EMBL" id="FNFD01000002">
    <property type="protein sequence ID" value="SDJ71121.1"/>
    <property type="molecule type" value="Genomic_DNA"/>
</dbReference>
<organism evidence="17 18">
    <name type="scientific">Pseudomonas indica</name>
    <dbReference type="NCBI Taxonomy" id="137658"/>
    <lineage>
        <taxon>Bacteria</taxon>
        <taxon>Pseudomonadati</taxon>
        <taxon>Pseudomonadota</taxon>
        <taxon>Gammaproteobacteria</taxon>
        <taxon>Pseudomonadales</taxon>
        <taxon>Pseudomonadaceae</taxon>
        <taxon>Pseudomonas</taxon>
    </lineage>
</organism>
<evidence type="ECO:0000256" key="14">
    <source>
        <dbReference type="ARBA" id="ARBA00048586"/>
    </source>
</evidence>